<keyword evidence="1" id="KW-1133">Transmembrane helix</keyword>
<dbReference type="GeneTree" id="ENSGT01050000244806"/>
<keyword evidence="1" id="KW-0812">Transmembrane</keyword>
<dbReference type="InterPro" id="IPR036179">
    <property type="entry name" value="Ig-like_dom_sf"/>
</dbReference>
<proteinExistence type="predicted"/>
<organism evidence="2 3">
    <name type="scientific">Cyprinus carpio carpio</name>
    <dbReference type="NCBI Taxonomy" id="630221"/>
    <lineage>
        <taxon>Eukaryota</taxon>
        <taxon>Metazoa</taxon>
        <taxon>Chordata</taxon>
        <taxon>Craniata</taxon>
        <taxon>Vertebrata</taxon>
        <taxon>Euteleostomi</taxon>
        <taxon>Actinopterygii</taxon>
        <taxon>Neopterygii</taxon>
        <taxon>Teleostei</taxon>
        <taxon>Ostariophysi</taxon>
        <taxon>Cypriniformes</taxon>
        <taxon>Cyprinidae</taxon>
        <taxon>Cyprininae</taxon>
        <taxon>Cyprinus</taxon>
    </lineage>
</organism>
<protein>
    <submittedName>
        <fullName evidence="2">Uncharacterized protein</fullName>
    </submittedName>
</protein>
<dbReference type="PANTHER" id="PTHR21063">
    <property type="entry name" value="LFA-3"/>
    <property type="match status" value="1"/>
</dbReference>
<dbReference type="Proteomes" id="UP001108240">
    <property type="component" value="Unplaced"/>
</dbReference>
<dbReference type="SUPFAM" id="SSF48726">
    <property type="entry name" value="Immunoglobulin"/>
    <property type="match status" value="2"/>
</dbReference>
<sequence>MTNDIRTVCICSPDAFGAETHTVKVVSVKEGKNLALRTGETEIQRNDQILWMFGDEHKLLAEIHMKNKIFETYNTDDGRFGDSLELDRYTGSLIIRDTKSTHSGVYHLKIIKKSATIYKRFQVNVNGGGGGGGDAKTHTVKVVSVKEGKNLALRTGETEIQRNDQILWMFGDERKLLAEIHMKNKIFETYNTDDGRFGDSLELDRYTGSLIIRDTKSTHSGVYHLKIIKKSATIYKRFQVNVNGSGGEKPALINDWIVKTVLSFMFAGLIGLVLITCCFWYTR</sequence>
<dbReference type="Gene3D" id="2.60.40.10">
    <property type="entry name" value="Immunoglobulins"/>
    <property type="match status" value="2"/>
</dbReference>
<dbReference type="AlphaFoldDB" id="A0A8C1DXT5"/>
<reference evidence="2" key="1">
    <citation type="submission" date="2025-08" db="UniProtKB">
        <authorList>
            <consortium name="Ensembl"/>
        </authorList>
    </citation>
    <scope>IDENTIFICATION</scope>
</reference>
<dbReference type="Ensembl" id="ENSCCRT00000074906.2">
    <property type="protein sequence ID" value="ENSCCRP00000069139.2"/>
    <property type="gene ID" value="ENSCCRG00000037260.2"/>
</dbReference>
<evidence type="ECO:0000256" key="1">
    <source>
        <dbReference type="SAM" id="Phobius"/>
    </source>
</evidence>
<dbReference type="PANTHER" id="PTHR21063:SF4">
    <property type="entry name" value="CD48 ANTIGEN-RELATED"/>
    <property type="match status" value="1"/>
</dbReference>
<evidence type="ECO:0000313" key="3">
    <source>
        <dbReference type="Proteomes" id="UP001108240"/>
    </source>
</evidence>
<reference evidence="2" key="2">
    <citation type="submission" date="2025-09" db="UniProtKB">
        <authorList>
            <consortium name="Ensembl"/>
        </authorList>
    </citation>
    <scope>IDENTIFICATION</scope>
</reference>
<keyword evidence="3" id="KW-1185">Reference proteome</keyword>
<dbReference type="InterPro" id="IPR013783">
    <property type="entry name" value="Ig-like_fold"/>
</dbReference>
<keyword evidence="1" id="KW-0472">Membrane</keyword>
<evidence type="ECO:0000313" key="2">
    <source>
        <dbReference type="Ensembl" id="ENSCCRP00000069139.2"/>
    </source>
</evidence>
<name>A0A8C1DXT5_CYPCA</name>
<feature type="transmembrane region" description="Helical" evidence="1">
    <location>
        <begin position="261"/>
        <end position="282"/>
    </location>
</feature>
<accession>A0A8C1DXT5</accession>